<dbReference type="EMBL" id="CADCUW010000002">
    <property type="protein sequence ID" value="CAA9381953.1"/>
    <property type="molecule type" value="Genomic_DNA"/>
</dbReference>
<gene>
    <name evidence="2" type="ORF">AVDCRST_MAG01-01-16</name>
</gene>
<name>A0A6J4N9G5_9ACTN</name>
<dbReference type="AlphaFoldDB" id="A0A6J4N9G5"/>
<evidence type="ECO:0000313" key="2">
    <source>
        <dbReference type="EMBL" id="CAA9381953.1"/>
    </source>
</evidence>
<reference evidence="2" key="1">
    <citation type="submission" date="2020-02" db="EMBL/GenBank/DDBJ databases">
        <authorList>
            <person name="Meier V. D."/>
        </authorList>
    </citation>
    <scope>NUCLEOTIDE SEQUENCE</scope>
    <source>
        <strain evidence="2">AVDCRST_MAG01</strain>
    </source>
</reference>
<sequence>MSKNGLHRHYDKLTPEERFRLDVLAMARGDKQESERLVSSCPRFSYTMTDRHFSGRWMLVLDLTLRLYVWVAEHLDRMDALRAVRAALPIQDEYARERMRDAYVEGHRAGARQAWGAAGAEGQASEWPLEGIDEGRVDELAGLGASIMPEILDELERREAAEALNLWHGFGAFCGDVLGLEAGKVLAVVLEPAVCRIDALEATAERLDLKPDAEKVEENREGLSEAWASVEGRAA</sequence>
<proteinExistence type="predicted"/>
<accession>A0A6J4N9G5</accession>
<feature type="compositionally biased region" description="Basic and acidic residues" evidence="1">
    <location>
        <begin position="213"/>
        <end position="223"/>
    </location>
</feature>
<organism evidence="2">
    <name type="scientific">uncultured Rubrobacteraceae bacterium</name>
    <dbReference type="NCBI Taxonomy" id="349277"/>
    <lineage>
        <taxon>Bacteria</taxon>
        <taxon>Bacillati</taxon>
        <taxon>Actinomycetota</taxon>
        <taxon>Rubrobacteria</taxon>
        <taxon>Rubrobacterales</taxon>
        <taxon>Rubrobacteraceae</taxon>
        <taxon>environmental samples</taxon>
    </lineage>
</organism>
<evidence type="ECO:0000256" key="1">
    <source>
        <dbReference type="SAM" id="MobiDB-lite"/>
    </source>
</evidence>
<protein>
    <submittedName>
        <fullName evidence="2">Uncharacterized protein</fullName>
    </submittedName>
</protein>
<feature type="region of interest" description="Disordered" evidence="1">
    <location>
        <begin position="213"/>
        <end position="235"/>
    </location>
</feature>